<dbReference type="GO" id="GO:0005496">
    <property type="term" value="F:steroid binding"/>
    <property type="evidence" value="ECO:0007669"/>
    <property type="project" value="InterPro"/>
</dbReference>
<dbReference type="GO" id="GO:0005634">
    <property type="term" value="C:nucleus"/>
    <property type="evidence" value="ECO:0007669"/>
    <property type="project" value="InterPro"/>
</dbReference>
<dbReference type="PRINTS" id="PR00543">
    <property type="entry name" value="OESTROGENR"/>
</dbReference>
<dbReference type="GO" id="GO:0030284">
    <property type="term" value="F:nuclear estrogen receptor activity"/>
    <property type="evidence" value="ECO:0007669"/>
    <property type="project" value="InterPro"/>
</dbReference>
<dbReference type="InterPro" id="IPR046944">
    <property type="entry name" value="Estr_rcpt_N"/>
</dbReference>
<evidence type="ECO:0000313" key="2">
    <source>
        <dbReference type="Ensembl" id="ENSLLTP00000004694.1"/>
    </source>
</evidence>
<accession>A0A8C5RM01</accession>
<dbReference type="GeneTree" id="ENSGT00940000158133"/>
<evidence type="ECO:0000313" key="3">
    <source>
        <dbReference type="Proteomes" id="UP000694406"/>
    </source>
</evidence>
<organism evidence="2 3">
    <name type="scientific">Laticauda laticaudata</name>
    <name type="common">Blue-ringed sea krait</name>
    <name type="synonym">Blue-lipped sea krait</name>
    <dbReference type="NCBI Taxonomy" id="8630"/>
    <lineage>
        <taxon>Eukaryota</taxon>
        <taxon>Metazoa</taxon>
        <taxon>Chordata</taxon>
        <taxon>Craniata</taxon>
        <taxon>Vertebrata</taxon>
        <taxon>Euteleostomi</taxon>
        <taxon>Lepidosauria</taxon>
        <taxon>Squamata</taxon>
        <taxon>Bifurcata</taxon>
        <taxon>Unidentata</taxon>
        <taxon>Episquamata</taxon>
        <taxon>Toxicofera</taxon>
        <taxon>Serpentes</taxon>
        <taxon>Colubroidea</taxon>
        <taxon>Elapidae</taxon>
        <taxon>Laticaudinae</taxon>
        <taxon>Laticauda</taxon>
    </lineage>
</organism>
<dbReference type="Proteomes" id="UP000694406">
    <property type="component" value="Unplaced"/>
</dbReference>
<dbReference type="Pfam" id="PF02159">
    <property type="entry name" value="Oest_recep"/>
    <property type="match status" value="1"/>
</dbReference>
<protein>
    <recommendedName>
        <fullName evidence="1">Estrogen receptor N-terminal domain-containing protein</fullName>
    </recommendedName>
</protein>
<dbReference type="AlphaFoldDB" id="A0A8C5RM01"/>
<reference evidence="2" key="2">
    <citation type="submission" date="2025-09" db="UniProtKB">
        <authorList>
            <consortium name="Ensembl"/>
        </authorList>
    </citation>
    <scope>IDENTIFICATION</scope>
</reference>
<dbReference type="Ensembl" id="ENSLLTT00000004888.1">
    <property type="protein sequence ID" value="ENSLLTP00000004694.1"/>
    <property type="gene ID" value="ENSLLTG00000003585.1"/>
</dbReference>
<feature type="domain" description="Estrogen receptor N-terminal" evidence="1">
    <location>
        <begin position="42"/>
        <end position="144"/>
    </location>
</feature>
<keyword evidence="3" id="KW-1185">Reference proteome</keyword>
<dbReference type="GO" id="GO:0003677">
    <property type="term" value="F:DNA binding"/>
    <property type="evidence" value="ECO:0007669"/>
    <property type="project" value="InterPro"/>
</dbReference>
<evidence type="ECO:0000259" key="1">
    <source>
        <dbReference type="Pfam" id="PF02159"/>
    </source>
</evidence>
<sequence length="144" mass="15657">MTMTLHTKSAGVALLHQIQGNELEPLSRPQLKIPLERPISEMYVDSSKTGGFNYPDGAAYDFSTAAPVYSSTSLSYAPASESFGTSSLGGFHSLNNVPPSPVVFLQSAPQLSPFIHHHSQQVPYYLENEATSFTMREAAPTAFY</sequence>
<reference evidence="2" key="1">
    <citation type="submission" date="2025-08" db="UniProtKB">
        <authorList>
            <consortium name="Ensembl"/>
        </authorList>
    </citation>
    <scope>IDENTIFICATION</scope>
</reference>
<dbReference type="InterPro" id="IPR001292">
    <property type="entry name" value="Estr_rcpt"/>
</dbReference>
<name>A0A8C5RM01_LATLA</name>
<proteinExistence type="predicted"/>